<proteinExistence type="predicted"/>
<feature type="compositionally biased region" description="Pro residues" evidence="7">
    <location>
        <begin position="628"/>
        <end position="637"/>
    </location>
</feature>
<evidence type="ECO:0000313" key="10">
    <source>
        <dbReference type="Proteomes" id="UP000243498"/>
    </source>
</evidence>
<keyword evidence="5" id="KW-0539">Nucleus</keyword>
<dbReference type="PROSITE" id="PS50102">
    <property type="entry name" value="RRM"/>
    <property type="match status" value="2"/>
</dbReference>
<dbReference type="OMA" id="ACMFVAN"/>
<gene>
    <name evidence="9" type="ORF">NOR_03748</name>
</gene>
<dbReference type="STRING" id="1081105.A0A167FAB6"/>
<dbReference type="SUPFAM" id="SSF54928">
    <property type="entry name" value="RNA-binding domain, RBD"/>
    <property type="match status" value="2"/>
</dbReference>
<dbReference type="GO" id="GO:0003729">
    <property type="term" value="F:mRNA binding"/>
    <property type="evidence" value="ECO:0007669"/>
    <property type="project" value="TreeGrafter"/>
</dbReference>
<reference evidence="9 10" key="1">
    <citation type="journal article" date="2016" name="Genome Biol. Evol.">
        <title>Divergent and convergent evolution of fungal pathogenicity.</title>
        <authorList>
            <person name="Shang Y."/>
            <person name="Xiao G."/>
            <person name="Zheng P."/>
            <person name="Cen K."/>
            <person name="Zhan S."/>
            <person name="Wang C."/>
        </authorList>
    </citation>
    <scope>NUCLEOTIDE SEQUENCE [LARGE SCALE GENOMIC DNA]</scope>
    <source>
        <strain evidence="9 10">RCEF 4871</strain>
    </source>
</reference>
<dbReference type="AlphaFoldDB" id="A0A167FAB6"/>
<dbReference type="InterPro" id="IPR050374">
    <property type="entry name" value="RRT5_SRSF_SR"/>
</dbReference>
<evidence type="ECO:0000256" key="2">
    <source>
        <dbReference type="ARBA" id="ARBA00022664"/>
    </source>
</evidence>
<feature type="domain" description="RRM" evidence="8">
    <location>
        <begin position="121"/>
        <end position="199"/>
    </location>
</feature>
<evidence type="ECO:0000313" key="9">
    <source>
        <dbReference type="EMBL" id="OAA44994.1"/>
    </source>
</evidence>
<evidence type="ECO:0000256" key="5">
    <source>
        <dbReference type="ARBA" id="ARBA00023242"/>
    </source>
</evidence>
<dbReference type="Pfam" id="PF00076">
    <property type="entry name" value="RRM_1"/>
    <property type="match status" value="2"/>
</dbReference>
<dbReference type="PANTHER" id="PTHR23003:SF62">
    <property type="entry name" value="SERINE_ARGININE (SR)-TYPE SHUTTLING MRNA BINDING PROTEIN NPL3"/>
    <property type="match status" value="1"/>
</dbReference>
<feature type="domain" description="RRM" evidence="8">
    <location>
        <begin position="306"/>
        <end position="387"/>
    </location>
</feature>
<sequence length="659" mass="72435">MSPRKQGFRSVRKSSSDDHLTSPSPLRGGGVSLGPRYASARASPTPNAQNHRRRTASDDGTPKSNSSSAFLIGSSVEDDIFTEASSETPAKLSMVDTETQVQVCDNSPVKVDAQGIYPGTACMFVANLAQLYEDKVLEFEVTKAFSQFGEVWVKIKRDSYQMPFAFCQFTNDHDAQKAERFGKGMNILGRPCRTEMARAQSSFLVSKRSGMPTTIAEATTLLSQLGEVAKAEFVDEGLQRSVGVPPPVLVTYKMYDSRREPVRYFAQNQTFIVLANNPRRYNEVVPSASKWDGGDALMQRYDKDRRSAYVGNLPSDMTENTLRALASASGEVLGVQMYKREIPGKPGQTNCFAFVEFGRPDAADDLITTMNNTDIDGKSIRVERKHSRTFETPRREVGNRSCWSTLPRRRAPGSFMFAQTAQIEDVASKTEQAESLHCSSTYNKSFSYGQSRRPRQTIFNVDTSVGKAMSSLDIEQASTKLESGQNFHARGSQRRNQGSISPSKKSVEFELPNGTRSGTCPATPIPAAANGDEHVASPIISDNNSGAITAVNTAQALGHPIPQGVMMPPSFGWTPFYQPFPQGYQYMPGPFTPQQQAHEAMMQSYMPSQYPTHPAMFYNNMMMPTPPMMGPPPPPAGHPRGSGHNQGHGRDSKTRKASE</sequence>
<comment type="subcellular location">
    <subcellularLocation>
        <location evidence="1">Nucleus</location>
    </subcellularLocation>
</comment>
<protein>
    <submittedName>
        <fullName evidence="9">Nucleotide-binding, alpha-beta plait</fullName>
    </submittedName>
</protein>
<dbReference type="SMART" id="SM00360">
    <property type="entry name" value="RRM"/>
    <property type="match status" value="2"/>
</dbReference>
<evidence type="ECO:0000256" key="1">
    <source>
        <dbReference type="ARBA" id="ARBA00004123"/>
    </source>
</evidence>
<feature type="region of interest" description="Disordered" evidence="7">
    <location>
        <begin position="482"/>
        <end position="518"/>
    </location>
</feature>
<dbReference type="GO" id="GO:0005737">
    <property type="term" value="C:cytoplasm"/>
    <property type="evidence" value="ECO:0007669"/>
    <property type="project" value="TreeGrafter"/>
</dbReference>
<dbReference type="GO" id="GO:0006397">
    <property type="term" value="P:mRNA processing"/>
    <property type="evidence" value="ECO:0007669"/>
    <property type="project" value="UniProtKB-KW"/>
</dbReference>
<evidence type="ECO:0000259" key="8">
    <source>
        <dbReference type="PROSITE" id="PS50102"/>
    </source>
</evidence>
<dbReference type="OrthoDB" id="410044at2759"/>
<keyword evidence="2" id="KW-0507">mRNA processing</keyword>
<evidence type="ECO:0000256" key="6">
    <source>
        <dbReference type="PROSITE-ProRule" id="PRU00176"/>
    </source>
</evidence>
<dbReference type="InterPro" id="IPR000504">
    <property type="entry name" value="RRM_dom"/>
</dbReference>
<keyword evidence="4 6" id="KW-0694">RNA-binding</keyword>
<dbReference type="InterPro" id="IPR012677">
    <property type="entry name" value="Nucleotide-bd_a/b_plait_sf"/>
</dbReference>
<evidence type="ECO:0000256" key="3">
    <source>
        <dbReference type="ARBA" id="ARBA00022737"/>
    </source>
</evidence>
<feature type="region of interest" description="Disordered" evidence="7">
    <location>
        <begin position="628"/>
        <end position="659"/>
    </location>
</feature>
<keyword evidence="10" id="KW-1185">Reference proteome</keyword>
<feature type="compositionally biased region" description="Basic and acidic residues" evidence="7">
    <location>
        <begin position="648"/>
        <end position="659"/>
    </location>
</feature>
<accession>A0A167FAB6</accession>
<keyword evidence="3" id="KW-0677">Repeat</keyword>
<evidence type="ECO:0000256" key="4">
    <source>
        <dbReference type="ARBA" id="ARBA00022884"/>
    </source>
</evidence>
<feature type="compositionally biased region" description="Basic residues" evidence="7">
    <location>
        <begin position="1"/>
        <end position="12"/>
    </location>
</feature>
<feature type="region of interest" description="Disordered" evidence="7">
    <location>
        <begin position="1"/>
        <end position="69"/>
    </location>
</feature>
<feature type="compositionally biased region" description="Polar residues" evidence="7">
    <location>
        <begin position="494"/>
        <end position="504"/>
    </location>
</feature>
<dbReference type="Gene3D" id="3.30.70.330">
    <property type="match status" value="2"/>
</dbReference>
<name>A0A167FAB6_METRR</name>
<dbReference type="PANTHER" id="PTHR23003">
    <property type="entry name" value="RNA RECOGNITION MOTIF RRM DOMAIN CONTAINING PROTEIN"/>
    <property type="match status" value="1"/>
</dbReference>
<dbReference type="GO" id="GO:0005634">
    <property type="term" value="C:nucleus"/>
    <property type="evidence" value="ECO:0007669"/>
    <property type="project" value="UniProtKB-SubCell"/>
</dbReference>
<dbReference type="InterPro" id="IPR035979">
    <property type="entry name" value="RBD_domain_sf"/>
</dbReference>
<evidence type="ECO:0000256" key="7">
    <source>
        <dbReference type="SAM" id="MobiDB-lite"/>
    </source>
</evidence>
<comment type="caution">
    <text evidence="9">The sequence shown here is derived from an EMBL/GenBank/DDBJ whole genome shotgun (WGS) entry which is preliminary data.</text>
</comment>
<dbReference type="Proteomes" id="UP000243498">
    <property type="component" value="Unassembled WGS sequence"/>
</dbReference>
<dbReference type="EMBL" id="AZHC01000009">
    <property type="protein sequence ID" value="OAA44994.1"/>
    <property type="molecule type" value="Genomic_DNA"/>
</dbReference>
<organism evidence="9 10">
    <name type="scientific">Metarhizium rileyi (strain RCEF 4871)</name>
    <name type="common">Nomuraea rileyi</name>
    <dbReference type="NCBI Taxonomy" id="1649241"/>
    <lineage>
        <taxon>Eukaryota</taxon>
        <taxon>Fungi</taxon>
        <taxon>Dikarya</taxon>
        <taxon>Ascomycota</taxon>
        <taxon>Pezizomycotina</taxon>
        <taxon>Sordariomycetes</taxon>
        <taxon>Hypocreomycetidae</taxon>
        <taxon>Hypocreales</taxon>
        <taxon>Clavicipitaceae</taxon>
        <taxon>Metarhizium</taxon>
    </lineage>
</organism>